<dbReference type="EMBL" id="JAFNEN010000153">
    <property type="protein sequence ID" value="KAG8191749.1"/>
    <property type="molecule type" value="Genomic_DNA"/>
</dbReference>
<dbReference type="PROSITE" id="PS00237">
    <property type="entry name" value="G_PROTEIN_RECEP_F1_1"/>
    <property type="match status" value="1"/>
</dbReference>
<evidence type="ECO:0000256" key="2">
    <source>
        <dbReference type="ARBA" id="ARBA00010663"/>
    </source>
</evidence>
<keyword evidence="4" id="KW-0716">Sensory transduction</keyword>
<feature type="transmembrane region" description="Helical" evidence="15">
    <location>
        <begin position="206"/>
        <end position="229"/>
    </location>
</feature>
<keyword evidence="10 15" id="KW-0472">Membrane</keyword>
<dbReference type="PROSITE" id="PS50262">
    <property type="entry name" value="G_PROTEIN_RECEP_F1_2"/>
    <property type="match status" value="1"/>
</dbReference>
<accession>A0AAV6V5B9</accession>
<organism evidence="17 18">
    <name type="scientific">Oedothorax gibbosus</name>
    <dbReference type="NCBI Taxonomy" id="931172"/>
    <lineage>
        <taxon>Eukaryota</taxon>
        <taxon>Metazoa</taxon>
        <taxon>Ecdysozoa</taxon>
        <taxon>Arthropoda</taxon>
        <taxon>Chelicerata</taxon>
        <taxon>Arachnida</taxon>
        <taxon>Araneae</taxon>
        <taxon>Araneomorphae</taxon>
        <taxon>Entelegynae</taxon>
        <taxon>Araneoidea</taxon>
        <taxon>Linyphiidae</taxon>
        <taxon>Erigoninae</taxon>
        <taxon>Oedothorax</taxon>
    </lineage>
</organism>
<dbReference type="InterPro" id="IPR027430">
    <property type="entry name" value="Retinal_BS"/>
</dbReference>
<dbReference type="InterPro" id="IPR017452">
    <property type="entry name" value="GPCR_Rhodpsn_7TM"/>
</dbReference>
<dbReference type="GO" id="GO:0004930">
    <property type="term" value="F:G protein-coupled receptor activity"/>
    <property type="evidence" value="ECO:0007669"/>
    <property type="project" value="UniProtKB-KW"/>
</dbReference>
<dbReference type="InterPro" id="IPR000276">
    <property type="entry name" value="GPCR_Rhodpsn"/>
</dbReference>
<dbReference type="PRINTS" id="PR00237">
    <property type="entry name" value="GPCRRHODOPSN"/>
</dbReference>
<feature type="transmembrane region" description="Helical" evidence="15">
    <location>
        <begin position="22"/>
        <end position="43"/>
    </location>
</feature>
<name>A0AAV6V5B9_9ARAC</name>
<dbReference type="InterPro" id="IPR050125">
    <property type="entry name" value="GPCR_opsins"/>
</dbReference>
<feature type="transmembrane region" description="Helical" evidence="15">
    <location>
        <begin position="111"/>
        <end position="133"/>
    </location>
</feature>
<comment type="subcellular location">
    <subcellularLocation>
        <location evidence="1">Membrane</location>
        <topology evidence="1">Multi-pass membrane protein</topology>
    </subcellularLocation>
</comment>
<evidence type="ECO:0000256" key="10">
    <source>
        <dbReference type="ARBA" id="ARBA00023136"/>
    </source>
</evidence>
<evidence type="ECO:0000256" key="5">
    <source>
        <dbReference type="ARBA" id="ARBA00022692"/>
    </source>
</evidence>
<evidence type="ECO:0000256" key="9">
    <source>
        <dbReference type="ARBA" id="ARBA00023040"/>
    </source>
</evidence>
<evidence type="ECO:0000256" key="15">
    <source>
        <dbReference type="SAM" id="Phobius"/>
    </source>
</evidence>
<evidence type="ECO:0000256" key="8">
    <source>
        <dbReference type="ARBA" id="ARBA00022991"/>
    </source>
</evidence>
<keyword evidence="5 14" id="KW-0812">Transmembrane</keyword>
<evidence type="ECO:0000256" key="6">
    <source>
        <dbReference type="ARBA" id="ARBA00022925"/>
    </source>
</evidence>
<protein>
    <recommendedName>
        <fullName evidence="16">G-protein coupled receptors family 1 profile domain-containing protein</fullName>
    </recommendedName>
</protein>
<keyword evidence="8" id="KW-0157">Chromophore</keyword>
<proteinExistence type="inferred from homology"/>
<keyword evidence="12 14" id="KW-0807">Transducer</keyword>
<keyword evidence="11 14" id="KW-0675">Receptor</keyword>
<dbReference type="Pfam" id="PF00001">
    <property type="entry name" value="7tm_1"/>
    <property type="match status" value="1"/>
</dbReference>
<keyword evidence="6" id="KW-0681">Retinal protein</keyword>
<feature type="transmembrane region" description="Helical" evidence="15">
    <location>
        <begin position="64"/>
        <end position="86"/>
    </location>
</feature>
<feature type="domain" description="G-protein coupled receptors family 1 profile" evidence="16">
    <location>
        <begin position="1"/>
        <end position="226"/>
    </location>
</feature>
<evidence type="ECO:0000256" key="1">
    <source>
        <dbReference type="ARBA" id="ARBA00004141"/>
    </source>
</evidence>
<keyword evidence="3" id="KW-0600">Photoreceptor protein</keyword>
<dbReference type="GO" id="GO:0007602">
    <property type="term" value="P:phototransduction"/>
    <property type="evidence" value="ECO:0007669"/>
    <property type="project" value="UniProtKB-KW"/>
</dbReference>
<reference evidence="17 18" key="1">
    <citation type="journal article" date="2022" name="Nat. Ecol. Evol.">
        <title>A masculinizing supergene underlies an exaggerated male reproductive morph in a spider.</title>
        <authorList>
            <person name="Hendrickx F."/>
            <person name="De Corte Z."/>
            <person name="Sonet G."/>
            <person name="Van Belleghem S.M."/>
            <person name="Kostlbacher S."/>
            <person name="Vangestel C."/>
        </authorList>
    </citation>
    <scope>NUCLEOTIDE SEQUENCE [LARGE SCALE GENOMIC DNA]</scope>
    <source>
        <strain evidence="17">W744_W776</strain>
    </source>
</reference>
<evidence type="ECO:0000256" key="13">
    <source>
        <dbReference type="ARBA" id="ARBA00023305"/>
    </source>
</evidence>
<evidence type="ECO:0000256" key="7">
    <source>
        <dbReference type="ARBA" id="ARBA00022989"/>
    </source>
</evidence>
<dbReference type="GO" id="GO:0007601">
    <property type="term" value="P:visual perception"/>
    <property type="evidence" value="ECO:0007669"/>
    <property type="project" value="UniProtKB-KW"/>
</dbReference>
<evidence type="ECO:0000256" key="14">
    <source>
        <dbReference type="RuleBase" id="RU000688"/>
    </source>
</evidence>
<dbReference type="AlphaFoldDB" id="A0AAV6V5B9"/>
<keyword evidence="18" id="KW-1185">Reference proteome</keyword>
<feature type="transmembrane region" description="Helical" evidence="15">
    <location>
        <begin position="173"/>
        <end position="194"/>
    </location>
</feature>
<comment type="similarity">
    <text evidence="2 14">Belongs to the G-protein coupled receptor 1 family.</text>
</comment>
<evidence type="ECO:0000259" key="16">
    <source>
        <dbReference type="PROSITE" id="PS50262"/>
    </source>
</evidence>
<dbReference type="Gene3D" id="1.20.1070.10">
    <property type="entry name" value="Rhodopsin 7-helix transmembrane proteins"/>
    <property type="match status" value="1"/>
</dbReference>
<sequence length="518" mass="58157">MVVFIYNSFMGGPAAGKAWCTFYGLAGGLTGTGSIMTIAMMSVERYHCVSRPLDPSSKMTKKKAILMVIFVWVYSSVFSFMPLVGINRYVPEGFLTSCSFDYLSEDSTSKVFIIVFFFAAYCTPLITICRCYAGIVMSVCKNQQLFVHSSNSPSMPDRNVEMHKRMEIRLAKISLRLILLWTVAWTPYAIVALIGVSNSSHLLSPLISMLPALFCKIASVLDPFIYALSNQQFKDELVRKLLCFCPFYRTQNTRAIPDFVRRVIVVDEVSLSLENAEMSFSDDETSLNGNEIELNIRKVVSMNALELTSDGSLKDKSVQDNCGNHHSDSELRNRKLTSFLPQGNVNLDNSVSNKEYGNTLTVEVELPCYGKTDSSSSINSALGDKKCSNGEPGNQTNCDKINNVRKLRRFKSCDMLSNSLKHGDKINNVRKLRRFKSCDMSSNSLKLNQYFDSVSVPINKSNSDDLQKFLERNSSPEDAACSEQIEMNELRIHVVPIPQIHTIQSQDDVIKLRTRRSV</sequence>
<evidence type="ECO:0000256" key="3">
    <source>
        <dbReference type="ARBA" id="ARBA00022543"/>
    </source>
</evidence>
<dbReference type="Proteomes" id="UP000827092">
    <property type="component" value="Unassembled WGS sequence"/>
</dbReference>
<keyword evidence="7 15" id="KW-1133">Transmembrane helix</keyword>
<gene>
    <name evidence="17" type="ORF">JTE90_008812</name>
</gene>
<dbReference type="GO" id="GO:0016020">
    <property type="term" value="C:membrane"/>
    <property type="evidence" value="ECO:0007669"/>
    <property type="project" value="UniProtKB-SubCell"/>
</dbReference>
<evidence type="ECO:0000256" key="4">
    <source>
        <dbReference type="ARBA" id="ARBA00022606"/>
    </source>
</evidence>
<dbReference type="PANTHER" id="PTHR24240">
    <property type="entry name" value="OPSIN"/>
    <property type="match status" value="1"/>
</dbReference>
<evidence type="ECO:0000313" key="17">
    <source>
        <dbReference type="EMBL" id="KAG8191749.1"/>
    </source>
</evidence>
<dbReference type="SUPFAM" id="SSF81321">
    <property type="entry name" value="Family A G protein-coupled receptor-like"/>
    <property type="match status" value="1"/>
</dbReference>
<keyword evidence="13" id="KW-0844">Vision</keyword>
<comment type="caution">
    <text evidence="17">The sequence shown here is derived from an EMBL/GenBank/DDBJ whole genome shotgun (WGS) entry which is preliminary data.</text>
</comment>
<evidence type="ECO:0000313" key="18">
    <source>
        <dbReference type="Proteomes" id="UP000827092"/>
    </source>
</evidence>
<keyword evidence="9 14" id="KW-0297">G-protein coupled receptor</keyword>
<evidence type="ECO:0000256" key="11">
    <source>
        <dbReference type="ARBA" id="ARBA00023170"/>
    </source>
</evidence>
<dbReference type="PROSITE" id="PS00238">
    <property type="entry name" value="OPSIN"/>
    <property type="match status" value="1"/>
</dbReference>
<evidence type="ECO:0000256" key="12">
    <source>
        <dbReference type="ARBA" id="ARBA00023224"/>
    </source>
</evidence>
<dbReference type="GO" id="GO:0009881">
    <property type="term" value="F:photoreceptor activity"/>
    <property type="evidence" value="ECO:0007669"/>
    <property type="project" value="UniProtKB-KW"/>
</dbReference>